<dbReference type="Proteomes" id="UP001164439">
    <property type="component" value="Chromosome"/>
</dbReference>
<protein>
    <submittedName>
        <fullName evidence="1">Uncharacterized protein</fullName>
    </submittedName>
</protein>
<dbReference type="RefSeq" id="WP_269657874.1">
    <property type="nucleotide sequence ID" value="NZ_CP114413.1"/>
</dbReference>
<dbReference type="EMBL" id="CP114413">
    <property type="protein sequence ID" value="WAZ20186.1"/>
    <property type="molecule type" value="Genomic_DNA"/>
</dbReference>
<gene>
    <name evidence="1" type="ORF">STRCI_001285</name>
</gene>
<evidence type="ECO:0000313" key="1">
    <source>
        <dbReference type="EMBL" id="WAZ20186.1"/>
    </source>
</evidence>
<accession>A0ABY7KBP8</accession>
<proteinExistence type="predicted"/>
<organism evidence="1 2">
    <name type="scientific">Streptomyces cinnabarinus</name>
    <dbReference type="NCBI Taxonomy" id="67287"/>
    <lineage>
        <taxon>Bacteria</taxon>
        <taxon>Bacillati</taxon>
        <taxon>Actinomycetota</taxon>
        <taxon>Actinomycetes</taxon>
        <taxon>Kitasatosporales</taxon>
        <taxon>Streptomycetaceae</taxon>
        <taxon>Streptomyces</taxon>
    </lineage>
</organism>
<evidence type="ECO:0000313" key="2">
    <source>
        <dbReference type="Proteomes" id="UP001164439"/>
    </source>
</evidence>
<name>A0ABY7KBP8_9ACTN</name>
<keyword evidence="2" id="KW-1185">Reference proteome</keyword>
<reference evidence="1" key="1">
    <citation type="submission" date="2022-12" db="EMBL/GenBank/DDBJ databases">
        <authorList>
            <person name="Ruckert C."/>
            <person name="Busche T."/>
            <person name="Kalinowski J."/>
            <person name="Wittmann C."/>
        </authorList>
    </citation>
    <scope>NUCLEOTIDE SEQUENCE</scope>
    <source>
        <strain evidence="1">DSM 40467</strain>
    </source>
</reference>
<sequence length="116" mass="13226">MSSTSGRYIPDRKDFVLGIVDGWAKERGKEGSPALSAITDYILGPRVLVPDQEWETRASTELDEDRTREILEECLDALDKHRDISTIPPEEVAQEADPIFGDVQKKKRCPWPFHRC</sequence>